<organism evidence="3 4">
    <name type="scientific">Amycolatopsis xylanica</name>
    <dbReference type="NCBI Taxonomy" id="589385"/>
    <lineage>
        <taxon>Bacteria</taxon>
        <taxon>Bacillati</taxon>
        <taxon>Actinomycetota</taxon>
        <taxon>Actinomycetes</taxon>
        <taxon>Pseudonocardiales</taxon>
        <taxon>Pseudonocardiaceae</taxon>
        <taxon>Amycolatopsis</taxon>
    </lineage>
</organism>
<name>A0A1H3IY58_9PSEU</name>
<keyword evidence="4" id="KW-1185">Reference proteome</keyword>
<evidence type="ECO:0000313" key="4">
    <source>
        <dbReference type="Proteomes" id="UP000199515"/>
    </source>
</evidence>
<dbReference type="InterPro" id="IPR046261">
    <property type="entry name" value="DUF6294"/>
</dbReference>
<dbReference type="Proteomes" id="UP000199515">
    <property type="component" value="Unassembled WGS sequence"/>
</dbReference>
<dbReference type="AlphaFoldDB" id="A0A1H3IY58"/>
<proteinExistence type="predicted"/>
<feature type="chain" id="PRO_5011513133" description="DUF6294 domain-containing protein" evidence="1">
    <location>
        <begin position="28"/>
        <end position="155"/>
    </location>
</feature>
<dbReference type="RefSeq" id="WP_091292280.1">
    <property type="nucleotide sequence ID" value="NZ_FNON01000005.1"/>
</dbReference>
<gene>
    <name evidence="3" type="ORF">SAMN05421504_105167</name>
</gene>
<sequence>MIRNRVRTVFVAVLAAAGTLLSTAAEASTQPTVTSGMVTQDLAYQRFTWGELRVGDCHQTNGTLTFYSDGTGYWSARTWTDSTHSGDIWHTRFQIVAGAGAGEFFVPEPPKPHDFPTFDSPRMDDGGPRYDWGRPFTYDKLYFNSAREVYQRYSC</sequence>
<feature type="signal peptide" evidence="1">
    <location>
        <begin position="1"/>
        <end position="27"/>
    </location>
</feature>
<reference evidence="3 4" key="1">
    <citation type="submission" date="2016-10" db="EMBL/GenBank/DDBJ databases">
        <authorList>
            <person name="de Groot N.N."/>
        </authorList>
    </citation>
    <scope>NUCLEOTIDE SEQUENCE [LARGE SCALE GENOMIC DNA]</scope>
    <source>
        <strain evidence="3 4">CPCC 202699</strain>
    </source>
</reference>
<protein>
    <recommendedName>
        <fullName evidence="2">DUF6294 domain-containing protein</fullName>
    </recommendedName>
</protein>
<evidence type="ECO:0000256" key="1">
    <source>
        <dbReference type="SAM" id="SignalP"/>
    </source>
</evidence>
<keyword evidence="1" id="KW-0732">Signal</keyword>
<dbReference type="Pfam" id="PF19811">
    <property type="entry name" value="DUF6294"/>
    <property type="match status" value="1"/>
</dbReference>
<dbReference type="EMBL" id="FNON01000005">
    <property type="protein sequence ID" value="SDY32641.1"/>
    <property type="molecule type" value="Genomic_DNA"/>
</dbReference>
<accession>A0A1H3IY58</accession>
<evidence type="ECO:0000313" key="3">
    <source>
        <dbReference type="EMBL" id="SDY32641.1"/>
    </source>
</evidence>
<feature type="domain" description="DUF6294" evidence="2">
    <location>
        <begin position="63"/>
        <end position="155"/>
    </location>
</feature>
<evidence type="ECO:0000259" key="2">
    <source>
        <dbReference type="Pfam" id="PF19811"/>
    </source>
</evidence>
<dbReference type="OrthoDB" id="4166632at2"/>